<dbReference type="OrthoDB" id="2372078at2"/>
<evidence type="ECO:0000313" key="2">
    <source>
        <dbReference type="Proteomes" id="UP000265801"/>
    </source>
</evidence>
<dbReference type="Proteomes" id="UP000265801">
    <property type="component" value="Unassembled WGS sequence"/>
</dbReference>
<organism evidence="1 2">
    <name type="scientific">Bacillus salacetis</name>
    <dbReference type="NCBI Taxonomy" id="2315464"/>
    <lineage>
        <taxon>Bacteria</taxon>
        <taxon>Bacillati</taxon>
        <taxon>Bacillota</taxon>
        <taxon>Bacilli</taxon>
        <taxon>Bacillales</taxon>
        <taxon>Bacillaceae</taxon>
        <taxon>Bacillus</taxon>
    </lineage>
</organism>
<gene>
    <name evidence="1" type="ORF">D3H55_12375</name>
</gene>
<dbReference type="AlphaFoldDB" id="A0A3A1QXU1"/>
<dbReference type="EMBL" id="QXIR01000016">
    <property type="protein sequence ID" value="RIW32675.1"/>
    <property type="molecule type" value="Genomic_DNA"/>
</dbReference>
<proteinExistence type="predicted"/>
<protein>
    <recommendedName>
        <fullName evidence="3">DUF4268 domain-containing protein</fullName>
    </recommendedName>
</protein>
<reference evidence="1 2" key="1">
    <citation type="submission" date="2018-09" db="EMBL/GenBank/DDBJ databases">
        <title>Bacillus saliacetes sp. nov., isolated from Thai shrimp paste (Ka-pi).</title>
        <authorList>
            <person name="Daroonpunt R."/>
            <person name="Tanasupawat S."/>
            <person name="Yiamsombut S."/>
        </authorList>
    </citation>
    <scope>NUCLEOTIDE SEQUENCE [LARGE SCALE GENOMIC DNA]</scope>
    <source>
        <strain evidence="1 2">SKP7-4</strain>
    </source>
</reference>
<comment type="caution">
    <text evidence="1">The sequence shown here is derived from an EMBL/GenBank/DDBJ whole genome shotgun (WGS) entry which is preliminary data.</text>
</comment>
<sequence length="316" mass="37376">MSKNGSDKERIFSLSQLHQNAKVLTEVIGFKLHEIRLEKSFGTTKVDIYAIDPERKLEIFCECQVNSSDETHLQKILDLIDAMKEGIIVWCVLSFKDEHLKIVKDKVRNARQKYINFYAVKITEEIITKLEWLNRLYRLHVIENLGVLNHIERPLNLIDKIETIPTTFVGEAWLGERQYDTNKNDEVIEYMLNRFREIIPYYPNFYYEKKPQRYGPKIHIGAGISGVTYVCSLRSRRNVAYAEIHFDKSRKDLFEEFSLHLQAMQKYIHPALRIKDRKIGVYFRPFNSHDETIDQIGKILGKMIEYFSPYTFRGSR</sequence>
<dbReference type="RefSeq" id="WP_119547234.1">
    <property type="nucleotide sequence ID" value="NZ_QXIR01000016.1"/>
</dbReference>
<evidence type="ECO:0000313" key="1">
    <source>
        <dbReference type="EMBL" id="RIW32675.1"/>
    </source>
</evidence>
<accession>A0A3A1QXU1</accession>
<keyword evidence="2" id="KW-1185">Reference proteome</keyword>
<evidence type="ECO:0008006" key="3">
    <source>
        <dbReference type="Google" id="ProtNLM"/>
    </source>
</evidence>
<name>A0A3A1QXU1_9BACI</name>